<evidence type="ECO:0000313" key="2">
    <source>
        <dbReference type="Proteomes" id="UP000198598"/>
    </source>
</evidence>
<dbReference type="RefSeq" id="WP_093831149.1">
    <property type="nucleotide sequence ID" value="NZ_FOLQ01000012.1"/>
</dbReference>
<accession>A0A1I1ZLK6</accession>
<proteinExistence type="predicted"/>
<sequence>MKRLILFLSLTLLWSCKKGGGDVTPAFDPALVAGSWKLQALTIDPGTTGVWGTNVTDLLAAYRQQIGDACINDFRMNLTSNGKISRTTSETCDSRTLELFGFAEKGTWKASGSNLSVLSPYESGDYHNVTVDKTTMVWHRHIDLIDSEDKKTHEATLTWIRQ</sequence>
<dbReference type="EMBL" id="FOLQ01000012">
    <property type="protein sequence ID" value="SFE31453.1"/>
    <property type="molecule type" value="Genomic_DNA"/>
</dbReference>
<reference evidence="1 2" key="1">
    <citation type="submission" date="2016-10" db="EMBL/GenBank/DDBJ databases">
        <authorList>
            <person name="de Groot N.N."/>
        </authorList>
    </citation>
    <scope>NUCLEOTIDE SEQUENCE [LARGE SCALE GENOMIC DNA]</scope>
    <source>
        <strain evidence="1 2">DSM 26130</strain>
    </source>
</reference>
<gene>
    <name evidence="1" type="ORF">SAMN05216167_112129</name>
</gene>
<dbReference type="AlphaFoldDB" id="A0A1I1ZLK6"/>
<dbReference type="Proteomes" id="UP000198598">
    <property type="component" value="Unassembled WGS sequence"/>
</dbReference>
<dbReference type="OrthoDB" id="949109at2"/>
<protein>
    <submittedName>
        <fullName evidence="1">Lipocalin-like domain-containing protein</fullName>
    </submittedName>
</protein>
<name>A0A1I1ZLK6_9BACT</name>
<evidence type="ECO:0000313" key="1">
    <source>
        <dbReference type="EMBL" id="SFE31453.1"/>
    </source>
</evidence>
<organism evidence="1 2">
    <name type="scientific">Spirosoma endophyticum</name>
    <dbReference type="NCBI Taxonomy" id="662367"/>
    <lineage>
        <taxon>Bacteria</taxon>
        <taxon>Pseudomonadati</taxon>
        <taxon>Bacteroidota</taxon>
        <taxon>Cytophagia</taxon>
        <taxon>Cytophagales</taxon>
        <taxon>Cytophagaceae</taxon>
        <taxon>Spirosoma</taxon>
    </lineage>
</organism>
<keyword evidence="2" id="KW-1185">Reference proteome</keyword>